<keyword evidence="4" id="KW-0460">Magnesium</keyword>
<dbReference type="InterPro" id="IPR002698">
    <property type="entry name" value="FTHF_cligase"/>
</dbReference>
<gene>
    <name evidence="5" type="ORF">GE300_03325</name>
</gene>
<dbReference type="AlphaFoldDB" id="A0A6L5YXG8"/>
<evidence type="ECO:0000256" key="3">
    <source>
        <dbReference type="ARBA" id="ARBA00022840"/>
    </source>
</evidence>
<dbReference type="Proteomes" id="UP000474957">
    <property type="component" value="Unassembled WGS sequence"/>
</dbReference>
<dbReference type="PANTHER" id="PTHR23407:SF1">
    <property type="entry name" value="5-FORMYLTETRAHYDROFOLATE CYCLO-LIGASE"/>
    <property type="match status" value="1"/>
</dbReference>
<dbReference type="GO" id="GO:0005524">
    <property type="term" value="F:ATP binding"/>
    <property type="evidence" value="ECO:0007669"/>
    <property type="project" value="UniProtKB-KW"/>
</dbReference>
<dbReference type="GO" id="GO:0030272">
    <property type="term" value="F:5-formyltetrahydrofolate cyclo-ligase activity"/>
    <property type="evidence" value="ECO:0007669"/>
    <property type="project" value="UniProtKB-EC"/>
</dbReference>
<comment type="cofactor">
    <cofactor evidence="4">
        <name>Mg(2+)</name>
        <dbReference type="ChEBI" id="CHEBI:18420"/>
    </cofactor>
</comment>
<keyword evidence="5" id="KW-0436">Ligase</keyword>
<dbReference type="NCBIfam" id="TIGR02727">
    <property type="entry name" value="MTHFS_bact"/>
    <property type="match status" value="1"/>
</dbReference>
<dbReference type="EMBL" id="WIND01000002">
    <property type="protein sequence ID" value="MSU88650.1"/>
    <property type="molecule type" value="Genomic_DNA"/>
</dbReference>
<dbReference type="EC" id="6.3.3.2" evidence="4"/>
<dbReference type="GO" id="GO:0035999">
    <property type="term" value="P:tetrahydrofolate interconversion"/>
    <property type="evidence" value="ECO:0007669"/>
    <property type="project" value="TreeGrafter"/>
</dbReference>
<proteinExistence type="inferred from homology"/>
<organism evidence="5 6">
    <name type="scientific">Halovulum marinum</name>
    <dbReference type="NCBI Taxonomy" id="2662447"/>
    <lineage>
        <taxon>Bacteria</taxon>
        <taxon>Pseudomonadati</taxon>
        <taxon>Pseudomonadota</taxon>
        <taxon>Alphaproteobacteria</taxon>
        <taxon>Rhodobacterales</taxon>
        <taxon>Paracoccaceae</taxon>
        <taxon>Halovulum</taxon>
    </lineage>
</organism>
<dbReference type="RefSeq" id="WP_154444912.1">
    <property type="nucleotide sequence ID" value="NZ_WIND01000002.1"/>
</dbReference>
<keyword evidence="4" id="KW-0479">Metal-binding</keyword>
<sequence length="192" mass="20365">MTAAPLQDPKGDARRRARAARAAAHASADPAPALALLEREIGRRCRPGGCIAGYAAIRSELDPRPALERLHERGFRICLPVVEGPARPLHFRLWEPASPLVAGAFGAMVPDTGSAAEPDLLIVPLLAFDALGFRLGYGGGYYDRTLETLRARRALTALGLAYSGQAAAAVPVEPTDQKLDAIVTETGLVLPR</sequence>
<accession>A0A6L5YXG8</accession>
<reference evidence="5 6" key="1">
    <citation type="submission" date="2019-10" db="EMBL/GenBank/DDBJ databases">
        <title>Cognatihalovulum marinum gen. nov. sp. nov., a new member of the family Rhodobacteraceae isolated from deep seawater of the Northwest Indian Ocean.</title>
        <authorList>
            <person name="Ruan C."/>
            <person name="Wang J."/>
            <person name="Zheng X."/>
            <person name="Song L."/>
            <person name="Zhu Y."/>
            <person name="Huang Y."/>
            <person name="Lu Z."/>
            <person name="Du W."/>
            <person name="Huang L."/>
            <person name="Dai X."/>
        </authorList>
    </citation>
    <scope>NUCLEOTIDE SEQUENCE [LARGE SCALE GENOMIC DNA]</scope>
    <source>
        <strain evidence="5 6">2CG4</strain>
    </source>
</reference>
<evidence type="ECO:0000256" key="4">
    <source>
        <dbReference type="RuleBase" id="RU361279"/>
    </source>
</evidence>
<evidence type="ECO:0000313" key="5">
    <source>
        <dbReference type="EMBL" id="MSU88650.1"/>
    </source>
</evidence>
<name>A0A6L5YXG8_9RHOB</name>
<evidence type="ECO:0000256" key="1">
    <source>
        <dbReference type="ARBA" id="ARBA00010638"/>
    </source>
</evidence>
<evidence type="ECO:0000256" key="2">
    <source>
        <dbReference type="ARBA" id="ARBA00022741"/>
    </source>
</evidence>
<comment type="catalytic activity">
    <reaction evidence="4">
        <text>(6S)-5-formyl-5,6,7,8-tetrahydrofolate + ATP = (6R)-5,10-methenyltetrahydrofolate + ADP + phosphate</text>
        <dbReference type="Rhea" id="RHEA:10488"/>
        <dbReference type="ChEBI" id="CHEBI:30616"/>
        <dbReference type="ChEBI" id="CHEBI:43474"/>
        <dbReference type="ChEBI" id="CHEBI:57455"/>
        <dbReference type="ChEBI" id="CHEBI:57457"/>
        <dbReference type="ChEBI" id="CHEBI:456216"/>
        <dbReference type="EC" id="6.3.3.2"/>
    </reaction>
</comment>
<keyword evidence="3 4" id="KW-0067">ATP-binding</keyword>
<comment type="caution">
    <text evidence="5">The sequence shown here is derived from an EMBL/GenBank/DDBJ whole genome shotgun (WGS) entry which is preliminary data.</text>
</comment>
<keyword evidence="2 4" id="KW-0547">Nucleotide-binding</keyword>
<dbReference type="InterPro" id="IPR024185">
    <property type="entry name" value="FTHF_cligase-like_sf"/>
</dbReference>
<dbReference type="Pfam" id="PF01812">
    <property type="entry name" value="5-FTHF_cyc-lig"/>
    <property type="match status" value="1"/>
</dbReference>
<evidence type="ECO:0000313" key="6">
    <source>
        <dbReference type="Proteomes" id="UP000474957"/>
    </source>
</evidence>
<dbReference type="PANTHER" id="PTHR23407">
    <property type="entry name" value="ATPASE INHIBITOR/5-FORMYLTETRAHYDROFOLATE CYCLO-LIGASE"/>
    <property type="match status" value="1"/>
</dbReference>
<dbReference type="SUPFAM" id="SSF100950">
    <property type="entry name" value="NagB/RpiA/CoA transferase-like"/>
    <property type="match status" value="1"/>
</dbReference>
<keyword evidence="6" id="KW-1185">Reference proteome</keyword>
<comment type="similarity">
    <text evidence="1 4">Belongs to the 5-formyltetrahydrofolate cyclo-ligase family.</text>
</comment>
<protein>
    <recommendedName>
        <fullName evidence="4">5-formyltetrahydrofolate cyclo-ligase</fullName>
        <ecNumber evidence="4">6.3.3.2</ecNumber>
    </recommendedName>
</protein>
<dbReference type="Gene3D" id="3.40.50.10420">
    <property type="entry name" value="NagB/RpiA/CoA transferase-like"/>
    <property type="match status" value="1"/>
</dbReference>
<dbReference type="InterPro" id="IPR037171">
    <property type="entry name" value="NagB/RpiA_transferase-like"/>
</dbReference>
<dbReference type="GO" id="GO:0009396">
    <property type="term" value="P:folic acid-containing compound biosynthetic process"/>
    <property type="evidence" value="ECO:0007669"/>
    <property type="project" value="TreeGrafter"/>
</dbReference>
<dbReference type="GO" id="GO:0046872">
    <property type="term" value="F:metal ion binding"/>
    <property type="evidence" value="ECO:0007669"/>
    <property type="project" value="UniProtKB-KW"/>
</dbReference>